<dbReference type="Proteomes" id="UP000236497">
    <property type="component" value="Unassembled WGS sequence"/>
</dbReference>
<organism evidence="1 2">
    <name type="scientific">Herbinix hemicellulosilytica</name>
    <dbReference type="NCBI Taxonomy" id="1564487"/>
    <lineage>
        <taxon>Bacteria</taxon>
        <taxon>Bacillati</taxon>
        <taxon>Bacillota</taxon>
        <taxon>Clostridia</taxon>
        <taxon>Lachnospirales</taxon>
        <taxon>Lachnospiraceae</taxon>
        <taxon>Herbinix</taxon>
    </lineage>
</organism>
<dbReference type="RefSeq" id="WP_103203189.1">
    <property type="nucleotide sequence ID" value="NZ_CVTD020000019.1"/>
</dbReference>
<proteinExistence type="predicted"/>
<gene>
    <name evidence="1" type="ORF">HHT355_1890</name>
</gene>
<protein>
    <submittedName>
        <fullName evidence="1">Uncharacterized protein</fullName>
    </submittedName>
</protein>
<reference evidence="1 2" key="1">
    <citation type="submission" date="2015-06" db="EMBL/GenBank/DDBJ databases">
        <authorList>
            <person name="Wibberg Daniel"/>
        </authorList>
    </citation>
    <scope>NUCLEOTIDE SEQUENCE [LARGE SCALE GENOMIC DNA]</scope>
    <source>
        <strain evidence="1 2">T3/55T</strain>
    </source>
</reference>
<evidence type="ECO:0000313" key="1">
    <source>
        <dbReference type="EMBL" id="CRZ35089.1"/>
    </source>
</evidence>
<dbReference type="EMBL" id="CVTD020000019">
    <property type="protein sequence ID" value="CRZ35089.1"/>
    <property type="molecule type" value="Genomic_DNA"/>
</dbReference>
<keyword evidence="2" id="KW-1185">Reference proteome</keyword>
<evidence type="ECO:0000313" key="2">
    <source>
        <dbReference type="Proteomes" id="UP000236497"/>
    </source>
</evidence>
<name>A0A0H5SHZ5_HERHM</name>
<sequence>MVIDFRYEDIGRAKLEKGSPKFVLCFQQQGEGYFKIGIISTKLKVTVPPILDCFPENITVLGENTCWYYINKGGKWGSVKSDGTVVMKIEHTKEEVINQTTKECGNLILEYKKHEDNDFWLRDAMRSKEYAELFEWD</sequence>
<accession>A0A0H5SHZ5</accession>
<dbReference type="AlphaFoldDB" id="A0A0H5SHZ5"/>